<dbReference type="EMBL" id="REGN01003769">
    <property type="protein sequence ID" value="RNA20865.1"/>
    <property type="molecule type" value="Genomic_DNA"/>
</dbReference>
<sequence length="71" mass="8281">MSIKIKVQKYGDYQKNVFKLDLIILRIKNLSLTSNGQISSNSYSELNQIPSKKLDNIKVDNENFWFNISEN</sequence>
<proteinExistence type="predicted"/>
<protein>
    <submittedName>
        <fullName evidence="1">Uncharacterized protein</fullName>
    </submittedName>
</protein>
<name>A0A3M7RC71_BRAPC</name>
<organism evidence="1 2">
    <name type="scientific">Brachionus plicatilis</name>
    <name type="common">Marine rotifer</name>
    <name type="synonym">Brachionus muelleri</name>
    <dbReference type="NCBI Taxonomy" id="10195"/>
    <lineage>
        <taxon>Eukaryota</taxon>
        <taxon>Metazoa</taxon>
        <taxon>Spiralia</taxon>
        <taxon>Gnathifera</taxon>
        <taxon>Rotifera</taxon>
        <taxon>Eurotatoria</taxon>
        <taxon>Monogononta</taxon>
        <taxon>Pseudotrocha</taxon>
        <taxon>Ploima</taxon>
        <taxon>Brachionidae</taxon>
        <taxon>Brachionus</taxon>
    </lineage>
</organism>
<accession>A0A3M7RC71</accession>
<dbReference type="AlphaFoldDB" id="A0A3M7RC71"/>
<dbReference type="Proteomes" id="UP000276133">
    <property type="component" value="Unassembled WGS sequence"/>
</dbReference>
<reference evidence="1 2" key="1">
    <citation type="journal article" date="2018" name="Sci. Rep.">
        <title>Genomic signatures of local adaptation to the degree of environmental predictability in rotifers.</title>
        <authorList>
            <person name="Franch-Gras L."/>
            <person name="Hahn C."/>
            <person name="Garcia-Roger E.M."/>
            <person name="Carmona M.J."/>
            <person name="Serra M."/>
            <person name="Gomez A."/>
        </authorList>
    </citation>
    <scope>NUCLEOTIDE SEQUENCE [LARGE SCALE GENOMIC DNA]</scope>
    <source>
        <strain evidence="1">HYR1</strain>
    </source>
</reference>
<comment type="caution">
    <text evidence="1">The sequence shown here is derived from an EMBL/GenBank/DDBJ whole genome shotgun (WGS) entry which is preliminary data.</text>
</comment>
<evidence type="ECO:0000313" key="1">
    <source>
        <dbReference type="EMBL" id="RNA20865.1"/>
    </source>
</evidence>
<gene>
    <name evidence="1" type="ORF">BpHYR1_006274</name>
</gene>
<evidence type="ECO:0000313" key="2">
    <source>
        <dbReference type="Proteomes" id="UP000276133"/>
    </source>
</evidence>
<keyword evidence="2" id="KW-1185">Reference proteome</keyword>